<keyword evidence="5" id="KW-1185">Reference proteome</keyword>
<protein>
    <submittedName>
        <fullName evidence="4">Glutaminase GtaA</fullName>
    </submittedName>
</protein>
<dbReference type="Pfam" id="PF17168">
    <property type="entry name" value="DUF5127"/>
    <property type="match status" value="1"/>
</dbReference>
<name>A0A6A6P3Y5_9PEZI</name>
<dbReference type="InterPro" id="IPR033433">
    <property type="entry name" value="GtaA_N"/>
</dbReference>
<organism evidence="4 5">
    <name type="scientific">Lineolata rhizophorae</name>
    <dbReference type="NCBI Taxonomy" id="578093"/>
    <lineage>
        <taxon>Eukaryota</taxon>
        <taxon>Fungi</taxon>
        <taxon>Dikarya</taxon>
        <taxon>Ascomycota</taxon>
        <taxon>Pezizomycotina</taxon>
        <taxon>Dothideomycetes</taxon>
        <taxon>Dothideomycetes incertae sedis</taxon>
        <taxon>Lineolatales</taxon>
        <taxon>Lineolataceae</taxon>
        <taxon>Lineolata</taxon>
    </lineage>
</organism>
<dbReference type="Pfam" id="PF16335">
    <property type="entry name" value="GtaA_6_Hairpin"/>
    <property type="match status" value="2"/>
</dbReference>
<dbReference type="PANTHER" id="PTHR31987">
    <property type="entry name" value="GLUTAMINASE A-RELATED"/>
    <property type="match status" value="1"/>
</dbReference>
<gene>
    <name evidence="4" type="ORF">BDY21DRAFT_385310</name>
</gene>
<feature type="signal peptide" evidence="1">
    <location>
        <begin position="1"/>
        <end position="19"/>
    </location>
</feature>
<dbReference type="OrthoDB" id="431715at2759"/>
<dbReference type="GO" id="GO:0005975">
    <property type="term" value="P:carbohydrate metabolic process"/>
    <property type="evidence" value="ECO:0007669"/>
    <property type="project" value="InterPro"/>
</dbReference>
<dbReference type="InterPro" id="IPR008928">
    <property type="entry name" value="6-hairpin_glycosidase_sf"/>
</dbReference>
<evidence type="ECO:0000259" key="2">
    <source>
        <dbReference type="Pfam" id="PF16335"/>
    </source>
</evidence>
<evidence type="ECO:0000256" key="1">
    <source>
        <dbReference type="SAM" id="SignalP"/>
    </source>
</evidence>
<dbReference type="SUPFAM" id="SSF48208">
    <property type="entry name" value="Six-hairpin glycosidases"/>
    <property type="match status" value="1"/>
</dbReference>
<proteinExistence type="predicted"/>
<evidence type="ECO:0000259" key="3">
    <source>
        <dbReference type="Pfam" id="PF17168"/>
    </source>
</evidence>
<keyword evidence="1" id="KW-0732">Signal</keyword>
<evidence type="ECO:0000313" key="5">
    <source>
        <dbReference type="Proteomes" id="UP000799766"/>
    </source>
</evidence>
<sequence length="719" mass="79765">MFQNIVRFLAIFFFGFVSSSTFSPARPPSIPLAVRSPYLNTWLAVGGDEATGGHLAERWPRFYTGSINGWVGMIRVDGETYSWMGQPGPDPVTQVSVEYTSTKSVFTMNVNDMVEMRISFLSPIAPDDMKRQSLVFSYLEVEVAAADGSTHDVQLYADISAEWISGDLSALANWDYGAVDDVVYHKIFRQTELKYSESGDKADWGNWYWATGAADGVSYQSGEDNVVRGLFATSGFLESSADDNFRAINAQWPVFAFSHDLGAVGTHSQSVLYSIGLAQTDAIQFNGAGDVRPLKSLWTEYFGNELEALHFFHHDYSTASSMAASLDSKIEEDSISAAGENYMIITTLSTRQSFAATQLVGSLGQPYLFLKEISSNGNTQTVDVIFPAHPIFLYTNPYLLKLLLIPHFENQEAGKYPHDWAIHDLGTHYPNATGHPEGDDEHMPLEECGNMLIMMLAYAQKSGDWDFLADHYEMLVQWAEFLVDESLIPEHQLSTDDFAGKMANQTNLAVKGMIGLEAMSVIASATGHLEDADDYSAIAHDYIDQWLTLGIAHDESPPHTTLGYGLNDTYGLLYNIYEDAALGLDLVPDWVYDMQSSFYPFVEARYGVALDTRHDWTKGRYPTRILKPRLTGMPLARSDWEIFVAAVSSLETRNMLIGDIAKWINETTTDHPLTDLYDSKLGGYPGIMFTARPVMGAAFALLTMEGKAPVLQRQRASAA</sequence>
<dbReference type="EMBL" id="MU001678">
    <property type="protein sequence ID" value="KAF2458173.1"/>
    <property type="molecule type" value="Genomic_DNA"/>
</dbReference>
<dbReference type="Proteomes" id="UP000799766">
    <property type="component" value="Unassembled WGS sequence"/>
</dbReference>
<evidence type="ECO:0000313" key="4">
    <source>
        <dbReference type="EMBL" id="KAF2458173.1"/>
    </source>
</evidence>
<feature type="domain" description="Glutaminase A central" evidence="2">
    <location>
        <begin position="635"/>
        <end position="702"/>
    </location>
</feature>
<reference evidence="4" key="1">
    <citation type="journal article" date="2020" name="Stud. Mycol.">
        <title>101 Dothideomycetes genomes: a test case for predicting lifestyles and emergence of pathogens.</title>
        <authorList>
            <person name="Haridas S."/>
            <person name="Albert R."/>
            <person name="Binder M."/>
            <person name="Bloem J."/>
            <person name="Labutti K."/>
            <person name="Salamov A."/>
            <person name="Andreopoulos B."/>
            <person name="Baker S."/>
            <person name="Barry K."/>
            <person name="Bills G."/>
            <person name="Bluhm B."/>
            <person name="Cannon C."/>
            <person name="Castanera R."/>
            <person name="Culley D."/>
            <person name="Daum C."/>
            <person name="Ezra D."/>
            <person name="Gonzalez J."/>
            <person name="Henrissat B."/>
            <person name="Kuo A."/>
            <person name="Liang C."/>
            <person name="Lipzen A."/>
            <person name="Lutzoni F."/>
            <person name="Magnuson J."/>
            <person name="Mondo S."/>
            <person name="Nolan M."/>
            <person name="Ohm R."/>
            <person name="Pangilinan J."/>
            <person name="Park H.-J."/>
            <person name="Ramirez L."/>
            <person name="Alfaro M."/>
            <person name="Sun H."/>
            <person name="Tritt A."/>
            <person name="Yoshinaga Y."/>
            <person name="Zwiers L.-H."/>
            <person name="Turgeon B."/>
            <person name="Goodwin S."/>
            <person name="Spatafora J."/>
            <person name="Crous P."/>
            <person name="Grigoriev I."/>
        </authorList>
    </citation>
    <scope>NUCLEOTIDE SEQUENCE</scope>
    <source>
        <strain evidence="4">ATCC 16933</strain>
    </source>
</reference>
<accession>A0A6A6P3Y5</accession>
<feature type="domain" description="Glutaminase A N-terminal" evidence="3">
    <location>
        <begin position="102"/>
        <end position="333"/>
    </location>
</feature>
<feature type="chain" id="PRO_5025329502" evidence="1">
    <location>
        <begin position="20"/>
        <end position="719"/>
    </location>
</feature>
<feature type="domain" description="Glutaminase A central" evidence="2">
    <location>
        <begin position="339"/>
        <end position="620"/>
    </location>
</feature>
<dbReference type="AlphaFoldDB" id="A0A6A6P3Y5"/>
<dbReference type="PANTHER" id="PTHR31987:SF1">
    <property type="entry name" value="GLUTAMINASE A"/>
    <property type="match status" value="1"/>
</dbReference>
<dbReference type="InterPro" id="IPR052743">
    <property type="entry name" value="Glutaminase_GtaA"/>
</dbReference>
<dbReference type="InterPro" id="IPR032514">
    <property type="entry name" value="GtaA_central"/>
</dbReference>